<evidence type="ECO:0000256" key="1">
    <source>
        <dbReference type="SAM" id="Phobius"/>
    </source>
</evidence>
<gene>
    <name evidence="3" type="ordered locus">Sta7437_0246</name>
</gene>
<sequence length="191" mass="21663">MSEFTPKRNSPSSNICLPKTTNLVRSSKRQRSWWFKYFRLFHLRLSRLRGKPESIARGLSVGVFAGSFPFFGLQTVIGVILATCLRSSKIAAAAGTWISNPLTYVPLYIFNYKVGKLLLGLEEQPGLTLDLDSFSSFMELGFSFAATLLAGCLVVGIVLAIITYFVSIHFIKRWHKRNLKSKKKRLKKFYL</sequence>
<dbReference type="PATRIC" id="fig|111780.3.peg.256"/>
<keyword evidence="1" id="KW-1133">Transmembrane helix</keyword>
<dbReference type="EMBL" id="CP003653">
    <property type="protein sequence ID" value="AFZ33863.1"/>
    <property type="molecule type" value="Genomic_DNA"/>
</dbReference>
<evidence type="ECO:0000313" key="4">
    <source>
        <dbReference type="Proteomes" id="UP000010473"/>
    </source>
</evidence>
<feature type="transmembrane region" description="Helical" evidence="1">
    <location>
        <begin position="142"/>
        <end position="171"/>
    </location>
</feature>
<dbReference type="PANTHER" id="PTHR40547">
    <property type="entry name" value="SLL0298 PROTEIN"/>
    <property type="match status" value="1"/>
</dbReference>
<keyword evidence="1" id="KW-0812">Transmembrane</keyword>
<dbReference type="KEGG" id="scs:Sta7437_0246"/>
<keyword evidence="4" id="KW-1185">Reference proteome</keyword>
<dbReference type="OrthoDB" id="9794343at2"/>
<proteinExistence type="predicted"/>
<accession>K9XMX3</accession>
<dbReference type="Proteomes" id="UP000010473">
    <property type="component" value="Chromosome"/>
</dbReference>
<dbReference type="InterPro" id="IPR018639">
    <property type="entry name" value="DUF2062"/>
</dbReference>
<dbReference type="eggNOG" id="COG3216">
    <property type="taxonomic scope" value="Bacteria"/>
</dbReference>
<dbReference type="HOGENOM" id="CLU_102912_1_0_3"/>
<protein>
    <recommendedName>
        <fullName evidence="2">DUF2062 domain-containing protein</fullName>
    </recommendedName>
</protein>
<dbReference type="PANTHER" id="PTHR40547:SF1">
    <property type="entry name" value="SLL0298 PROTEIN"/>
    <property type="match status" value="1"/>
</dbReference>
<evidence type="ECO:0000259" key="2">
    <source>
        <dbReference type="Pfam" id="PF09835"/>
    </source>
</evidence>
<dbReference type="STRING" id="111780.Sta7437_0246"/>
<keyword evidence="1" id="KW-0472">Membrane</keyword>
<feature type="transmembrane region" description="Helical" evidence="1">
    <location>
        <begin position="59"/>
        <end position="83"/>
    </location>
</feature>
<dbReference type="RefSeq" id="WP_015191536.1">
    <property type="nucleotide sequence ID" value="NC_019748.1"/>
</dbReference>
<name>K9XMX3_STAC7</name>
<feature type="transmembrane region" description="Helical" evidence="1">
    <location>
        <begin position="90"/>
        <end position="110"/>
    </location>
</feature>
<dbReference type="Pfam" id="PF09835">
    <property type="entry name" value="DUF2062"/>
    <property type="match status" value="1"/>
</dbReference>
<feature type="domain" description="DUF2062" evidence="2">
    <location>
        <begin position="37"/>
        <end position="178"/>
    </location>
</feature>
<dbReference type="AlphaFoldDB" id="K9XMX3"/>
<organism evidence="3 4">
    <name type="scientific">Stanieria cyanosphaera (strain ATCC 29371 / PCC 7437)</name>
    <dbReference type="NCBI Taxonomy" id="111780"/>
    <lineage>
        <taxon>Bacteria</taxon>
        <taxon>Bacillati</taxon>
        <taxon>Cyanobacteriota</taxon>
        <taxon>Cyanophyceae</taxon>
        <taxon>Pleurocapsales</taxon>
        <taxon>Dermocarpellaceae</taxon>
        <taxon>Stanieria</taxon>
    </lineage>
</organism>
<reference evidence="4" key="1">
    <citation type="journal article" date="2013" name="Proc. Natl. Acad. Sci. U.S.A.">
        <title>Improving the coverage of the cyanobacterial phylum using diversity-driven genome sequencing.</title>
        <authorList>
            <person name="Shih P.M."/>
            <person name="Wu D."/>
            <person name="Latifi A."/>
            <person name="Axen S.D."/>
            <person name="Fewer D.P."/>
            <person name="Talla E."/>
            <person name="Calteau A."/>
            <person name="Cai F."/>
            <person name="Tandeau de Marsac N."/>
            <person name="Rippka R."/>
            <person name="Herdman M."/>
            <person name="Sivonen K."/>
            <person name="Coursin T."/>
            <person name="Laurent T."/>
            <person name="Goodwin L."/>
            <person name="Nolan M."/>
            <person name="Davenport K.W."/>
            <person name="Han C.S."/>
            <person name="Rubin E.M."/>
            <person name="Eisen J.A."/>
            <person name="Woyke T."/>
            <person name="Gugger M."/>
            <person name="Kerfeld C.A."/>
        </authorList>
    </citation>
    <scope>NUCLEOTIDE SEQUENCE [LARGE SCALE GENOMIC DNA]</scope>
    <source>
        <strain evidence="4">ATCC 29371 / PCC 7437</strain>
    </source>
</reference>
<evidence type="ECO:0000313" key="3">
    <source>
        <dbReference type="EMBL" id="AFZ33863.1"/>
    </source>
</evidence>